<dbReference type="EMBL" id="JBAMIC010000002">
    <property type="protein sequence ID" value="KAK7112396.1"/>
    <property type="molecule type" value="Genomic_DNA"/>
</dbReference>
<name>A0AAN9GLJ2_9CAEN</name>
<dbReference type="Proteomes" id="UP001374579">
    <property type="component" value="Unassembled WGS sequence"/>
</dbReference>
<dbReference type="AlphaFoldDB" id="A0AAN9GLJ2"/>
<gene>
    <name evidence="1" type="ORF">V1264_011861</name>
</gene>
<evidence type="ECO:0000313" key="1">
    <source>
        <dbReference type="EMBL" id="KAK7112396.1"/>
    </source>
</evidence>
<reference evidence="1 2" key="1">
    <citation type="submission" date="2024-02" db="EMBL/GenBank/DDBJ databases">
        <title>Chromosome-scale genome assembly of the rough periwinkle Littorina saxatilis.</title>
        <authorList>
            <person name="De Jode A."/>
            <person name="Faria R."/>
            <person name="Formenti G."/>
            <person name="Sims Y."/>
            <person name="Smith T.P."/>
            <person name="Tracey A."/>
            <person name="Wood J.M.D."/>
            <person name="Zagrodzka Z.B."/>
            <person name="Johannesson K."/>
            <person name="Butlin R.K."/>
            <person name="Leder E.H."/>
        </authorList>
    </citation>
    <scope>NUCLEOTIDE SEQUENCE [LARGE SCALE GENOMIC DNA]</scope>
    <source>
        <strain evidence="1">Snail1</strain>
        <tissue evidence="1">Muscle</tissue>
    </source>
</reference>
<evidence type="ECO:0000313" key="2">
    <source>
        <dbReference type="Proteomes" id="UP001374579"/>
    </source>
</evidence>
<protein>
    <submittedName>
        <fullName evidence="1">Uncharacterized protein</fullName>
    </submittedName>
</protein>
<keyword evidence="2" id="KW-1185">Reference proteome</keyword>
<organism evidence="1 2">
    <name type="scientific">Littorina saxatilis</name>
    <dbReference type="NCBI Taxonomy" id="31220"/>
    <lineage>
        <taxon>Eukaryota</taxon>
        <taxon>Metazoa</taxon>
        <taxon>Spiralia</taxon>
        <taxon>Lophotrochozoa</taxon>
        <taxon>Mollusca</taxon>
        <taxon>Gastropoda</taxon>
        <taxon>Caenogastropoda</taxon>
        <taxon>Littorinimorpha</taxon>
        <taxon>Littorinoidea</taxon>
        <taxon>Littorinidae</taxon>
        <taxon>Littorina</taxon>
    </lineage>
</organism>
<proteinExistence type="predicted"/>
<accession>A0AAN9GLJ2</accession>
<comment type="caution">
    <text evidence="1">The sequence shown here is derived from an EMBL/GenBank/DDBJ whole genome shotgun (WGS) entry which is preliminary data.</text>
</comment>
<sequence length="199" mass="21701">MRELWTSEYCWSQISNIYPVEGYNVYGTLLGEEFDVNDCFIGQAEVDSVGIARIQLPSITQVYLDSIASGFGCRSAACVPEESWRHRVALTGDCFIISYGTATEQAPPITFDGIAKRIDVRGDYRKSECATVEGGDAYTPNEADKICYISATDGANCGTGDSSSPVFCYTDTMEPVLSAFTVPNQDCDPNQLTFPSDIV</sequence>